<name>H5XZY5_9FIRM</name>
<gene>
    <name evidence="1" type="ORF">DesyoDRAFT_5252</name>
</gene>
<keyword evidence="2" id="KW-1185">Reference proteome</keyword>
<evidence type="ECO:0000313" key="1">
    <source>
        <dbReference type="EMBL" id="EHQ92181.1"/>
    </source>
</evidence>
<organism evidence="1 2">
    <name type="scientific">Desulfosporosinus youngiae DSM 17734</name>
    <dbReference type="NCBI Taxonomy" id="768710"/>
    <lineage>
        <taxon>Bacteria</taxon>
        <taxon>Bacillati</taxon>
        <taxon>Bacillota</taxon>
        <taxon>Clostridia</taxon>
        <taxon>Eubacteriales</taxon>
        <taxon>Desulfitobacteriaceae</taxon>
        <taxon>Desulfosporosinus</taxon>
    </lineage>
</organism>
<dbReference type="EMBL" id="CM001441">
    <property type="protein sequence ID" value="EHQ92181.1"/>
    <property type="molecule type" value="Genomic_DNA"/>
</dbReference>
<dbReference type="eggNOG" id="ENOG502ZDXE">
    <property type="taxonomic scope" value="Bacteria"/>
</dbReference>
<sequence length="50" mass="5602">MTNAAAIGYMILAAKEAGLDQKTISQLETLMVAEMDFHTEWEAEEAYCDF</sequence>
<dbReference type="STRING" id="768710.DesyoDRAFT_5252"/>
<dbReference type="RefSeq" id="WP_007787454.1">
    <property type="nucleotide sequence ID" value="NZ_CM001441.1"/>
</dbReference>
<proteinExistence type="predicted"/>
<evidence type="ECO:0000313" key="2">
    <source>
        <dbReference type="Proteomes" id="UP000005104"/>
    </source>
</evidence>
<dbReference type="Proteomes" id="UP000005104">
    <property type="component" value="Chromosome"/>
</dbReference>
<protein>
    <submittedName>
        <fullName evidence="1">Uncharacterized protein</fullName>
    </submittedName>
</protein>
<dbReference type="HOGENOM" id="CLU_215286_0_0_9"/>
<dbReference type="AlphaFoldDB" id="H5XZY5"/>
<accession>H5XZY5</accession>
<reference evidence="1 2" key="1">
    <citation type="submission" date="2011-11" db="EMBL/GenBank/DDBJ databases">
        <title>The Noncontiguous Finished genome of Desulfosporosinus youngiae DSM 17734.</title>
        <authorList>
            <consortium name="US DOE Joint Genome Institute (JGI-PGF)"/>
            <person name="Lucas S."/>
            <person name="Han J."/>
            <person name="Lapidus A."/>
            <person name="Cheng J.-F."/>
            <person name="Goodwin L."/>
            <person name="Pitluck S."/>
            <person name="Peters L."/>
            <person name="Ovchinnikova G."/>
            <person name="Lu M."/>
            <person name="Land M.L."/>
            <person name="Hauser L."/>
            <person name="Pester M."/>
            <person name="Spring S."/>
            <person name="Ollivier B."/>
            <person name="Rattei T."/>
            <person name="Klenk H.-P."/>
            <person name="Wagner M."/>
            <person name="Loy A."/>
            <person name="Woyke T.J."/>
        </authorList>
    </citation>
    <scope>NUCLEOTIDE SEQUENCE [LARGE SCALE GENOMIC DNA]</scope>
    <source>
        <strain evidence="1 2">DSM 17734</strain>
    </source>
</reference>